<evidence type="ECO:0000256" key="1">
    <source>
        <dbReference type="SAM" id="MobiDB-lite"/>
    </source>
</evidence>
<proteinExistence type="predicted"/>
<feature type="region of interest" description="Disordered" evidence="1">
    <location>
        <begin position="102"/>
        <end position="164"/>
    </location>
</feature>
<evidence type="ECO:0000313" key="4">
    <source>
        <dbReference type="Proteomes" id="UP000019376"/>
    </source>
</evidence>
<name>S7ZHX1_PENO1</name>
<feature type="compositionally biased region" description="Basic and acidic residues" evidence="1">
    <location>
        <begin position="111"/>
        <end position="122"/>
    </location>
</feature>
<dbReference type="Proteomes" id="UP000019376">
    <property type="component" value="Unassembled WGS sequence"/>
</dbReference>
<feature type="signal peptide" evidence="2">
    <location>
        <begin position="1"/>
        <end position="23"/>
    </location>
</feature>
<protein>
    <recommendedName>
        <fullName evidence="5">Secreted protein</fullName>
    </recommendedName>
</protein>
<evidence type="ECO:0000256" key="2">
    <source>
        <dbReference type="SAM" id="SignalP"/>
    </source>
</evidence>
<evidence type="ECO:0008006" key="5">
    <source>
        <dbReference type="Google" id="ProtNLM"/>
    </source>
</evidence>
<keyword evidence="4" id="KW-1185">Reference proteome</keyword>
<evidence type="ECO:0000313" key="3">
    <source>
        <dbReference type="EMBL" id="EPS30255.1"/>
    </source>
</evidence>
<accession>S7ZHX1</accession>
<sequence>MPVRFVCLCVLTVVVRIIDHVRSLLFRFVPLTLPRKKKNGDLVRPFLTVVRGGRFEAGWRAADGVGDDLRFVHSYLGGAGGSGPSLKLVALMWCQPPSRPVISHPVTTHHQTPEDSRLDPRRPSRPCKKALGVQVVRGQIGSTPRSNGQKNKRAQDFPQSGNMEGPEKVLALRWLDPRKLYRPCNGLSGHRCWIQSGSGQLAKRGPSLLL</sequence>
<reference evidence="3 4" key="1">
    <citation type="journal article" date="2013" name="PLoS ONE">
        <title>Genomic and secretomic analyses reveal unique features of the lignocellulolytic enzyme system of Penicillium decumbens.</title>
        <authorList>
            <person name="Liu G."/>
            <person name="Zhang L."/>
            <person name="Wei X."/>
            <person name="Zou G."/>
            <person name="Qin Y."/>
            <person name="Ma L."/>
            <person name="Li J."/>
            <person name="Zheng H."/>
            <person name="Wang S."/>
            <person name="Wang C."/>
            <person name="Xun L."/>
            <person name="Zhao G.-P."/>
            <person name="Zhou Z."/>
            <person name="Qu Y."/>
        </authorList>
    </citation>
    <scope>NUCLEOTIDE SEQUENCE [LARGE SCALE GENOMIC DNA]</scope>
    <source>
        <strain evidence="4">114-2 / CGMCC 5302</strain>
    </source>
</reference>
<organism evidence="3 4">
    <name type="scientific">Penicillium oxalicum (strain 114-2 / CGMCC 5302)</name>
    <name type="common">Penicillium decumbens</name>
    <dbReference type="NCBI Taxonomy" id="933388"/>
    <lineage>
        <taxon>Eukaryota</taxon>
        <taxon>Fungi</taxon>
        <taxon>Dikarya</taxon>
        <taxon>Ascomycota</taxon>
        <taxon>Pezizomycotina</taxon>
        <taxon>Eurotiomycetes</taxon>
        <taxon>Eurotiomycetidae</taxon>
        <taxon>Eurotiales</taxon>
        <taxon>Aspergillaceae</taxon>
        <taxon>Penicillium</taxon>
    </lineage>
</organism>
<dbReference type="EMBL" id="KB644412">
    <property type="protein sequence ID" value="EPS30255.1"/>
    <property type="molecule type" value="Genomic_DNA"/>
</dbReference>
<dbReference type="HOGENOM" id="CLU_1310496_0_0_1"/>
<feature type="chain" id="PRO_5004548016" description="Secreted protein" evidence="2">
    <location>
        <begin position="24"/>
        <end position="210"/>
    </location>
</feature>
<dbReference type="AlphaFoldDB" id="S7ZHX1"/>
<feature type="compositionally biased region" description="Polar residues" evidence="1">
    <location>
        <begin position="140"/>
        <end position="149"/>
    </location>
</feature>
<gene>
    <name evidence="3" type="ORF">PDE_05206</name>
</gene>
<keyword evidence="2" id="KW-0732">Signal</keyword>